<evidence type="ECO:0000256" key="1">
    <source>
        <dbReference type="PROSITE-ProRule" id="PRU00339"/>
    </source>
</evidence>
<evidence type="ECO:0000313" key="4">
    <source>
        <dbReference type="Proteomes" id="UP000257323"/>
    </source>
</evidence>
<proteinExistence type="predicted"/>
<protein>
    <submittedName>
        <fullName evidence="3">TPR repeat-containing protein</fullName>
    </submittedName>
</protein>
<gene>
    <name evidence="3" type="ORF">OP8BY_0486</name>
</gene>
<dbReference type="SUPFAM" id="SSF48452">
    <property type="entry name" value="TPR-like"/>
    <property type="match status" value="2"/>
</dbReference>
<dbReference type="InterPro" id="IPR011990">
    <property type="entry name" value="TPR-like_helical_dom_sf"/>
</dbReference>
<reference evidence="3 4" key="1">
    <citation type="submission" date="2018-08" db="EMBL/GenBank/DDBJ databases">
        <title>Genome analysis of the thermophilic bacterium of the candidate phylum Aminicenantes from deep subsurface aquifer revealed its physiology and ecological role.</title>
        <authorList>
            <person name="Kadnikov V.V."/>
            <person name="Mardanov A.V."/>
            <person name="Beletsky A.V."/>
            <person name="Karnachuk O.V."/>
            <person name="Ravin N.V."/>
        </authorList>
    </citation>
    <scope>NUCLEOTIDE SEQUENCE [LARGE SCALE GENOMIC DNA]</scope>
    <source>
        <strain evidence="3">BY38</strain>
    </source>
</reference>
<dbReference type="InterPro" id="IPR019734">
    <property type="entry name" value="TPR_rpt"/>
</dbReference>
<dbReference type="SMART" id="SM00028">
    <property type="entry name" value="TPR"/>
    <property type="match status" value="6"/>
</dbReference>
<dbReference type="Gene3D" id="1.25.40.10">
    <property type="entry name" value="Tetratricopeptide repeat domain"/>
    <property type="match status" value="3"/>
</dbReference>
<dbReference type="PANTHER" id="PTHR12558">
    <property type="entry name" value="CELL DIVISION CYCLE 16,23,27"/>
    <property type="match status" value="1"/>
</dbReference>
<dbReference type="PANTHER" id="PTHR12558:SF13">
    <property type="entry name" value="CELL DIVISION CYCLE PROTEIN 27 HOMOLOG"/>
    <property type="match status" value="1"/>
</dbReference>
<dbReference type="AlphaFoldDB" id="A0A3E2BL63"/>
<accession>A0A3E2BL63</accession>
<evidence type="ECO:0000259" key="2">
    <source>
        <dbReference type="Pfam" id="PF17128"/>
    </source>
</evidence>
<feature type="repeat" description="TPR" evidence="1">
    <location>
        <begin position="503"/>
        <end position="536"/>
    </location>
</feature>
<keyword evidence="1" id="KW-0802">TPR repeat</keyword>
<dbReference type="Pfam" id="PF17128">
    <property type="entry name" value="DUF5107"/>
    <property type="match status" value="1"/>
</dbReference>
<comment type="caution">
    <text evidence="3">The sequence shown here is derived from an EMBL/GenBank/DDBJ whole genome shotgun (WGS) entry which is preliminary data.</text>
</comment>
<feature type="repeat" description="TPR" evidence="1">
    <location>
        <begin position="469"/>
        <end position="502"/>
    </location>
</feature>
<dbReference type="Pfam" id="PF13432">
    <property type="entry name" value="TPR_16"/>
    <property type="match status" value="3"/>
</dbReference>
<name>A0A3E2BL63_9BACT</name>
<dbReference type="PROSITE" id="PS51257">
    <property type="entry name" value="PROKAR_LIPOPROTEIN"/>
    <property type="match status" value="1"/>
</dbReference>
<organism evidence="3 4">
    <name type="scientific">Candidatus Saccharicenans subterraneus</name>
    <dbReference type="NCBI Taxonomy" id="2508984"/>
    <lineage>
        <taxon>Bacteria</taxon>
        <taxon>Candidatus Aminicenantota</taxon>
        <taxon>Candidatus Aminicenantia</taxon>
        <taxon>Candidatus Aminicenantales</taxon>
        <taxon>Candidatus Saccharicenantaceae</taxon>
        <taxon>Candidatus Saccharicenans</taxon>
    </lineage>
</organism>
<feature type="domain" description="DUF5107" evidence="2">
    <location>
        <begin position="67"/>
        <end position="363"/>
    </location>
</feature>
<dbReference type="Proteomes" id="UP000257323">
    <property type="component" value="Unassembled WGS sequence"/>
</dbReference>
<dbReference type="PROSITE" id="PS50005">
    <property type="entry name" value="TPR"/>
    <property type="match status" value="2"/>
</dbReference>
<sequence>MKEFKLSGWRNNWLILFFLMCLLLSGCNSGRQPSFSLERETITTYPFYDPDPVPVFARSSLWGSGTRIYPYFVFNGFSQDSRPQDWTVIKLKNKYLEVSILPEVGGKVWGARDLKTGKDFLYTNRVLKFREIALRGPWTSGGIEFNFGVIGHAPSTATPVDYYLEKKDDGSLACTVGNYDWPSRTRWQVTVTIHPDRAYFETAARWTNPGPIRQSYYAWMCAAVPATSDLKYIFPGKYQIGHDYSTPLEPWPVDGQGRDLSWYRNNDFGGSKSYFVVGTYDHFYGGYYQSSDFGFGHQAFYSDMPGKKIWIWDLSRAGEIWVDLLTDSDGQYTEPQAGRLLNQSDHGAFFPGVSDSWKEIWFPYSGIGPLAGASPVVALSLNLGEDGLGLGLYALEEIRDTLVVKEESREIFRGQINLRPAQNMTIRLKDVSSPEKLVISLGAKTIHQAAKDRELNRPLKFHHPSGDSAEALFLVAQNLENERNYAEALEKYLEVIKKEPEHLAALTRLAELYLRRGEYQTALDHARRGLEISMYDPEANYVYGLIARKFDHFSDARETLGWAARSPALAGPAYLQLAEMALAEKDYSGAEDFARRAADRDGQNPLPYELLVSALRLQGKEKEAIKCARQLLELEPLNHLARYELYLLKRDTRSLHDFQNMIRNEFPAETYLELALYYWRTGQPQQAAELLSLAPENPEVLAWQSFLCRDNDREKSLVLLDRAAKASSWLVFPFREESIPIFEWATERKPDCWKFRYYLGLIYWHKGRWSEARKMFASLDEADYYPVFIARAHLNTEDPGAAYLDLQKAKDLAPEAWRTWHHLITHELARGYNQIALEHSLQASEKFPDNIYIQSNTVKALLAASRYEQASALLDRMRVLPYEGASEVHSLFEKTHLHLALDLMLEKNWAAARSEIARSREYPETLGTGRPYDPDQRIQDFLEALCLEKLGRSAEARTKYQNIIDYSQKFPSGPYAIFYELSLTKLGQKAPASYSRQAGPGEFMEKIKRLL</sequence>
<dbReference type="InterPro" id="IPR033396">
    <property type="entry name" value="DUF5107"/>
</dbReference>
<evidence type="ECO:0000313" key="3">
    <source>
        <dbReference type="EMBL" id="RFT15377.1"/>
    </source>
</evidence>
<dbReference type="EMBL" id="QUAH01000010">
    <property type="protein sequence ID" value="RFT15377.1"/>
    <property type="molecule type" value="Genomic_DNA"/>
</dbReference>